<proteinExistence type="predicted"/>
<reference evidence="2 3" key="1">
    <citation type="submission" date="2015-01" db="EMBL/GenBank/DDBJ databases">
        <title>Evolution of Trichinella species and genotypes.</title>
        <authorList>
            <person name="Korhonen P.K."/>
            <person name="Edoardo P."/>
            <person name="Giuseppe L.R."/>
            <person name="Gasser R.B."/>
        </authorList>
    </citation>
    <scope>NUCLEOTIDE SEQUENCE [LARGE SCALE GENOMIC DNA]</scope>
    <source>
        <strain evidence="2">ISS2496</strain>
    </source>
</reference>
<dbReference type="EMBL" id="JYDQ01000026">
    <property type="protein sequence ID" value="KRY20360.1"/>
    <property type="molecule type" value="Genomic_DNA"/>
</dbReference>
<protein>
    <recommendedName>
        <fullName evidence="1">PiggyBac transposable element-derived protein domain-containing protein</fullName>
    </recommendedName>
</protein>
<feature type="non-terminal residue" evidence="2">
    <location>
        <position position="1"/>
    </location>
</feature>
<dbReference type="Pfam" id="PF13843">
    <property type="entry name" value="DDE_Tnp_1_7"/>
    <property type="match status" value="1"/>
</dbReference>
<feature type="domain" description="PiggyBac transposable element-derived protein" evidence="1">
    <location>
        <begin position="114"/>
        <end position="173"/>
    </location>
</feature>
<dbReference type="OrthoDB" id="5862982at2759"/>
<comment type="caution">
    <text evidence="2">The sequence shown here is derived from an EMBL/GenBank/DDBJ whole genome shotgun (WGS) entry which is preliminary data.</text>
</comment>
<evidence type="ECO:0000313" key="2">
    <source>
        <dbReference type="EMBL" id="KRY20360.1"/>
    </source>
</evidence>
<keyword evidence="3" id="KW-1185">Reference proteome</keyword>
<dbReference type="PANTHER" id="PTHR46599">
    <property type="entry name" value="PIGGYBAC TRANSPOSABLE ELEMENT-DERIVED PROTEIN 4"/>
    <property type="match status" value="1"/>
</dbReference>
<sequence length="186" mass="20809">YLAYLVNNVDTDVKESAGPSTITIPWSEPPPRPTENILRDKPGPTGKCKAAMTIEDVFHAQLSSDIIKLIVLQTNEEASLWGFSEALIRQLCRNIASSCLRLSLDSMIKPPELKEKAHPGAHITVDEQLIPFHGRCFLIVRIKSKPGKYGIKVWVAADVEHCYTYNFHGYAGKIYNHPGKKKQGRL</sequence>
<feature type="non-terminal residue" evidence="2">
    <location>
        <position position="186"/>
    </location>
</feature>
<organism evidence="2 3">
    <name type="scientific">Trichinella patagoniensis</name>
    <dbReference type="NCBI Taxonomy" id="990121"/>
    <lineage>
        <taxon>Eukaryota</taxon>
        <taxon>Metazoa</taxon>
        <taxon>Ecdysozoa</taxon>
        <taxon>Nematoda</taxon>
        <taxon>Enoplea</taxon>
        <taxon>Dorylaimia</taxon>
        <taxon>Trichinellida</taxon>
        <taxon>Trichinellidae</taxon>
        <taxon>Trichinella</taxon>
    </lineage>
</organism>
<dbReference type="AlphaFoldDB" id="A0A0V1A697"/>
<gene>
    <name evidence="2" type="ORF">T12_16594</name>
</gene>
<dbReference type="PANTHER" id="PTHR46599:SF6">
    <property type="entry name" value="DUAL SPECIFICITY PHOSPHATASE 26"/>
    <property type="match status" value="1"/>
</dbReference>
<dbReference type="STRING" id="990121.A0A0V1A697"/>
<dbReference type="Proteomes" id="UP000054783">
    <property type="component" value="Unassembled WGS sequence"/>
</dbReference>
<dbReference type="InterPro" id="IPR029526">
    <property type="entry name" value="PGBD"/>
</dbReference>
<accession>A0A0V1A697</accession>
<name>A0A0V1A697_9BILA</name>
<evidence type="ECO:0000259" key="1">
    <source>
        <dbReference type="Pfam" id="PF13843"/>
    </source>
</evidence>
<evidence type="ECO:0000313" key="3">
    <source>
        <dbReference type="Proteomes" id="UP000054783"/>
    </source>
</evidence>